<dbReference type="Proteomes" id="UP000199147">
    <property type="component" value="Unassembled WGS sequence"/>
</dbReference>
<dbReference type="RefSeq" id="WP_090517380.1">
    <property type="nucleotide sequence ID" value="NZ_CWKH01000002.1"/>
</dbReference>
<accession>A0A0H5RVZ8</accession>
<protein>
    <recommendedName>
        <fullName evidence="3">Head-to-tail stopper</fullName>
    </recommendedName>
</protein>
<evidence type="ECO:0008006" key="3">
    <source>
        <dbReference type="Google" id="ProtNLM"/>
    </source>
</evidence>
<proteinExistence type="predicted"/>
<reference evidence="2" key="1">
    <citation type="submission" date="2015-07" db="EMBL/GenBank/DDBJ databases">
        <authorList>
            <person name="Urmite Genomes"/>
        </authorList>
    </citation>
    <scope>NUCLEOTIDE SEQUENCE [LARGE SCALE GENOMIC DNA]</scope>
    <source>
        <strain evidence="2">type strain: ATCC 49404</strain>
    </source>
</reference>
<dbReference type="EMBL" id="CWKH01000002">
    <property type="protein sequence ID" value="CRZ17981.1"/>
    <property type="molecule type" value="Genomic_DNA"/>
</dbReference>
<organism evidence="1 2">
    <name type="scientific">Mycolicibacterium neworleansense</name>
    <dbReference type="NCBI Taxonomy" id="146018"/>
    <lineage>
        <taxon>Bacteria</taxon>
        <taxon>Bacillati</taxon>
        <taxon>Actinomycetota</taxon>
        <taxon>Actinomycetes</taxon>
        <taxon>Mycobacteriales</taxon>
        <taxon>Mycobacteriaceae</taxon>
        <taxon>Mycolicibacterium</taxon>
    </lineage>
</organism>
<dbReference type="STRING" id="146018.BN2156_04878"/>
<evidence type="ECO:0000313" key="1">
    <source>
        <dbReference type="EMBL" id="CRZ17981.1"/>
    </source>
</evidence>
<dbReference type="AlphaFoldDB" id="A0A0H5RVZ8"/>
<evidence type="ECO:0000313" key="2">
    <source>
        <dbReference type="Proteomes" id="UP000199147"/>
    </source>
</evidence>
<sequence>MYRAARDRHGDAESETLVGTIDHCILQPTRTTPTSSSWAETTELVTIVWAPRDAAIKLDDRDRITVNGNTYRVVGERMHDIEHPATGHSFGYYAVQIEAVV</sequence>
<dbReference type="OrthoDB" id="4750259at2"/>
<name>A0A0H5RVZ8_9MYCO</name>
<gene>
    <name evidence="1" type="ORF">BN2156_04878</name>
</gene>
<keyword evidence="2" id="KW-1185">Reference proteome</keyword>